<proteinExistence type="predicted"/>
<protein>
    <submittedName>
        <fullName evidence="1">Uncharacterized protein</fullName>
    </submittedName>
</protein>
<evidence type="ECO:0000313" key="1">
    <source>
        <dbReference type="EMBL" id="CAB4160117.1"/>
    </source>
</evidence>
<sequence length="311" mass="33221">MSTFTLNLVVVPGTGCRQVTAESCQNVADFVSANNLHGRDIIINGTGIRPQDYNTTLMAGAMEVFATGSVKGNVERSVTLVVVPGPGARQVTIDDTMTVASLVAAQNLHGRDIIINGVGISPSDFSTLNLCEAQEIFATGSVKGNATRTVTLVVVPGTGARQMQVDTDTTIAQFVSDNNLHGRDIILDGNGVVPSQWQVTTIGNATEIFATGSVKGNGSESFMNIAYGDSAADCFQQLVSEARYEYGNDPYNGTISTQQDFSVLKTQFESRQAAEKYADQDIGNVEKYYCRAAKFTENGRTGFVFYGWAAC</sequence>
<organism evidence="1">
    <name type="scientific">uncultured Caudovirales phage</name>
    <dbReference type="NCBI Taxonomy" id="2100421"/>
    <lineage>
        <taxon>Viruses</taxon>
        <taxon>Duplodnaviria</taxon>
        <taxon>Heunggongvirae</taxon>
        <taxon>Uroviricota</taxon>
        <taxon>Caudoviricetes</taxon>
        <taxon>Peduoviridae</taxon>
        <taxon>Maltschvirus</taxon>
        <taxon>Maltschvirus maltsch</taxon>
    </lineage>
</organism>
<dbReference type="EMBL" id="LR796696">
    <property type="protein sequence ID" value="CAB4160117.1"/>
    <property type="molecule type" value="Genomic_DNA"/>
</dbReference>
<accession>A0A6J5NMK1</accession>
<gene>
    <name evidence="1" type="ORF">UFOVP724_79</name>
</gene>
<reference evidence="1" key="1">
    <citation type="submission" date="2020-04" db="EMBL/GenBank/DDBJ databases">
        <authorList>
            <person name="Chiriac C."/>
            <person name="Salcher M."/>
            <person name="Ghai R."/>
            <person name="Kavagutti S V."/>
        </authorList>
    </citation>
    <scope>NUCLEOTIDE SEQUENCE</scope>
</reference>
<name>A0A6J5NMK1_9CAUD</name>